<dbReference type="SUPFAM" id="SSF51120">
    <property type="entry name" value="beta-Roll"/>
    <property type="match status" value="1"/>
</dbReference>
<dbReference type="Pfam" id="PF01839">
    <property type="entry name" value="FG-GAP"/>
    <property type="match status" value="7"/>
</dbReference>
<dbReference type="Gene3D" id="2.130.10.130">
    <property type="entry name" value="Integrin alpha, N-terminal"/>
    <property type="match status" value="6"/>
</dbReference>
<dbReference type="InterPro" id="IPR001343">
    <property type="entry name" value="Hemolysn_Ca-bd"/>
</dbReference>
<dbReference type="InterPro" id="IPR018511">
    <property type="entry name" value="Hemolysin-typ_Ca-bd_CS"/>
</dbReference>
<dbReference type="SUPFAM" id="SSF69318">
    <property type="entry name" value="Integrin alpha N-terminal domain"/>
    <property type="match status" value="3"/>
</dbReference>
<dbReference type="Pfam" id="PF00353">
    <property type="entry name" value="HemolysinCabind"/>
    <property type="match status" value="5"/>
</dbReference>
<protein>
    <submittedName>
        <fullName evidence="5">Leukotoxin</fullName>
    </submittedName>
</protein>
<name>A0A2W1JRN1_9CYAN</name>
<evidence type="ECO:0000256" key="2">
    <source>
        <dbReference type="ARBA" id="ARBA00022737"/>
    </source>
</evidence>
<dbReference type="PANTHER" id="PTHR23221">
    <property type="entry name" value="GLYCOSYLPHOSPHATIDYLINOSITOL PHOSPHOLIPASE D"/>
    <property type="match status" value="1"/>
</dbReference>
<dbReference type="GO" id="GO:0007155">
    <property type="term" value="P:cell adhesion"/>
    <property type="evidence" value="ECO:0007669"/>
    <property type="project" value="InterPro"/>
</dbReference>
<keyword evidence="3" id="KW-0378">Hydrolase</keyword>
<dbReference type="InterPro" id="IPR000413">
    <property type="entry name" value="Integrin_alpha"/>
</dbReference>
<dbReference type="OrthoDB" id="5292073at2"/>
<dbReference type="PROSITE" id="PS00330">
    <property type="entry name" value="HEMOLYSIN_CALCIUM"/>
    <property type="match status" value="4"/>
</dbReference>
<dbReference type="GO" id="GO:0005509">
    <property type="term" value="F:calcium ion binding"/>
    <property type="evidence" value="ECO:0007669"/>
    <property type="project" value="InterPro"/>
</dbReference>
<evidence type="ECO:0000256" key="1">
    <source>
        <dbReference type="ARBA" id="ARBA00022729"/>
    </source>
</evidence>
<evidence type="ECO:0000256" key="3">
    <source>
        <dbReference type="ARBA" id="ARBA00022801"/>
    </source>
</evidence>
<keyword evidence="6" id="KW-1185">Reference proteome</keyword>
<keyword evidence="4" id="KW-0325">Glycoprotein</keyword>
<keyword evidence="1" id="KW-0732">Signal</keyword>
<dbReference type="PRINTS" id="PR00313">
    <property type="entry name" value="CABNDNGRPT"/>
</dbReference>
<dbReference type="PRINTS" id="PR01185">
    <property type="entry name" value="INTEGRINA"/>
</dbReference>
<keyword evidence="2" id="KW-0677">Repeat</keyword>
<gene>
    <name evidence="5" type="primary">ltxA_8</name>
    <name evidence="5" type="ORF">C1752_01925</name>
</gene>
<dbReference type="GO" id="GO:0008305">
    <property type="term" value="C:integrin complex"/>
    <property type="evidence" value="ECO:0007669"/>
    <property type="project" value="InterPro"/>
</dbReference>
<dbReference type="SMART" id="SM00191">
    <property type="entry name" value="Int_alpha"/>
    <property type="match status" value="12"/>
</dbReference>
<accession>A0A2W1JRN1</accession>
<dbReference type="Gene3D" id="2.150.10.10">
    <property type="entry name" value="Serralysin-like metalloprotease, C-terminal"/>
    <property type="match status" value="4"/>
</dbReference>
<organism evidence="5 6">
    <name type="scientific">Acaryochloris thomasi RCC1774</name>
    <dbReference type="NCBI Taxonomy" id="1764569"/>
    <lineage>
        <taxon>Bacteria</taxon>
        <taxon>Bacillati</taxon>
        <taxon>Cyanobacteriota</taxon>
        <taxon>Cyanophyceae</taxon>
        <taxon>Acaryochloridales</taxon>
        <taxon>Acaryochloridaceae</taxon>
        <taxon>Acaryochloris</taxon>
        <taxon>Acaryochloris thomasi</taxon>
    </lineage>
</organism>
<dbReference type="InterPro" id="IPR028994">
    <property type="entry name" value="Integrin_alpha_N"/>
</dbReference>
<dbReference type="Pfam" id="PF17963">
    <property type="entry name" value="Big_9"/>
    <property type="match status" value="1"/>
</dbReference>
<evidence type="ECO:0000256" key="4">
    <source>
        <dbReference type="ARBA" id="ARBA00023180"/>
    </source>
</evidence>
<proteinExistence type="predicted"/>
<dbReference type="GO" id="GO:0016787">
    <property type="term" value="F:hydrolase activity"/>
    <property type="evidence" value="ECO:0007669"/>
    <property type="project" value="UniProtKB-KW"/>
</dbReference>
<reference evidence="5 6" key="1">
    <citation type="journal article" date="2018" name="Sci. Rep.">
        <title>A novel species of the marine cyanobacterium Acaryochloris with a unique pigment content and lifestyle.</title>
        <authorList>
            <person name="Partensky F."/>
            <person name="Six C."/>
            <person name="Ratin M."/>
            <person name="Garczarek L."/>
            <person name="Vaulot D."/>
            <person name="Probert I."/>
            <person name="Calteau A."/>
            <person name="Gourvil P."/>
            <person name="Marie D."/>
            <person name="Grebert T."/>
            <person name="Bouchier C."/>
            <person name="Le Panse S."/>
            <person name="Gachenot M."/>
            <person name="Rodriguez F."/>
            <person name="Garrido J.L."/>
        </authorList>
    </citation>
    <scope>NUCLEOTIDE SEQUENCE [LARGE SCALE GENOMIC DNA]</scope>
    <source>
        <strain evidence="5 6">RCC1774</strain>
    </source>
</reference>
<dbReference type="Gene3D" id="2.60.40.2810">
    <property type="match status" value="1"/>
</dbReference>
<dbReference type="Proteomes" id="UP000248857">
    <property type="component" value="Unassembled WGS sequence"/>
</dbReference>
<dbReference type="RefSeq" id="WP_110985897.1">
    <property type="nucleotide sequence ID" value="NZ_CAWNWM010000005.1"/>
</dbReference>
<dbReference type="InterPro" id="IPR013519">
    <property type="entry name" value="Int_alpha_beta-p"/>
</dbReference>
<dbReference type="InterPro" id="IPR011049">
    <property type="entry name" value="Serralysin-like_metalloprot_C"/>
</dbReference>
<dbReference type="PANTHER" id="PTHR23221:SF7">
    <property type="entry name" value="PHOSPHATIDYLINOSITOL-GLYCAN-SPECIFIC PHOSPHOLIPASE D"/>
    <property type="match status" value="1"/>
</dbReference>
<evidence type="ECO:0000313" key="5">
    <source>
        <dbReference type="EMBL" id="PZD73392.1"/>
    </source>
</evidence>
<comment type="caution">
    <text evidence="5">The sequence shown here is derived from an EMBL/GenBank/DDBJ whole genome shotgun (WGS) entry which is preliminary data.</text>
</comment>
<dbReference type="InterPro" id="IPR013517">
    <property type="entry name" value="FG-GAP"/>
</dbReference>
<sequence length="1582" mass="161950">MANSILKLEDLNGSNGFAIVGNGVPYSGLAIDEVGDINGDGLDDIIIGNPAGGADSLGEGYVIFGRSDGFIDRLDLSSLDGSNGFIINGIAGLTRGFGIGSFARGLGDINVDGISDVAIGTFSGDSRFVIFGQSEAFSASIDLQQSQNASVLNVAGLVSSVGDINNDGFNDFIFEGSANNTVNIIFGNGQGFDDSFDGTNVDGTNVDGTNGFELQVSEEISLIRDTGDIVQDAGDINGDGINDLIIGRPSRQNTTSTSHIVFGSSQGFAASLNVANLDGSNGFTLNGSGDSVAVSGVGDFNGDGVDDFVIGAPFASPSNTASAGQSYLVFGGQDFEANFDLADLDGTNGFAINGIGISDQAGYAVSDAGDINGDGFDDIIISASQVRSPGNYTPTFSYGPGQNYVIFGSSGGFQDQLNLADLDGSNGFSIEEPDLNGNFQSSSVSGAGDINGDGIDDLVIGTPEDSTSYVVFGNTAPELDLNGSDDGNNISVNFTGGPIRVLESASILDSNTSTLAGITVTIANPLDGNAETLAVETGGTSITTAFDPTMATLTLSGQDTPAAYQQVLATLTYNNTSASPNSTARRLRIVADDGEAHSNKGSIAIASVVFPPAGELNRLPEAERDAIATLENIPITLNVLDNDRDLNGDALELTNINVSNTRGTVTETGNGTLRYDPSGGFDFPAPGIEFTDRFEYTVSDGQGGTDTAEVIVTVTGTFDTPFELADLDSSSGFTIDGLQADDRLGRAVSNAGDINGDGLDDLAFFSGVEGLIVFGQEAGQPSATDLTVLDGTNGFSLRSSYGPNAISSAGDVNGDGFDDLIISEATYTYESGGLGTYIVFGSDQGFSPRLGIEDLDGTNGFVISRISNAGADSVSADGIGDFNGDGIDDIVTGDSGSGNGYVLGSSTVVFGTTSGFDPRIDPIALDGSNGFQITNLISPTVGAAGDINGDGFADIVVGDTRRDNYDSQIGKTYVIFGGRRDFNASLDTSELDGTNGFVLEGVVRGDQAGGAVSGTGDINGDGVDDLLISATGTRFFGNINTGQSYIVFGNANGFDATVSLADLDGTNGFTLAAINTNAGTSVSGAGDINGDGLNDFIVGDTDDYDSEDSGRAYVVFGQTEGFSPILNLTELNGFNGFILNGVAANDDAGSAISTAGDINNDGIDDLIVGAPNADPNGRDDAGSSYVVYGNAAPELDLDNGQAGRDAAITFTGEAVAINLNLTVADANSPTLAKATIVITNSLDSASESLAAVVNDTNITAVYDSARSTLTLTGEDTVENYQQALQTVTYSNTSAAPDTTERTIQFVLDDGSGFSNNSTVATTTVSFELLNQVNGTDNADRLTGTPDEDRIRGFGGNDFIRGRSGNDVLIGNSGKDQIFGSRGNDSLYGNRGNDLLNGGSGNDLLRAGQGKDKLFGSRGDDILRGNDGDDLLLGGAGNDRLNGGNGLDLLNGSNGDDFLKGGKGDDRLFGGVGDDTLRGGNGVDLLQGGQGNDRLDSGFGGDSLFGGAGADQFVLRAGNGNNTIFDYQDGVDSFVLDGLDFADLEIQQGLGHTTIQTKNEHTLVTLIGIQASAIEATDFIVLV</sequence>
<evidence type="ECO:0000313" key="6">
    <source>
        <dbReference type="Proteomes" id="UP000248857"/>
    </source>
</evidence>
<dbReference type="PROSITE" id="PS51470">
    <property type="entry name" value="FG_GAP"/>
    <property type="match status" value="2"/>
</dbReference>
<dbReference type="EMBL" id="PQWO01000005">
    <property type="protein sequence ID" value="PZD73392.1"/>
    <property type="molecule type" value="Genomic_DNA"/>
</dbReference>